<name>A0A644VHZ0_9ZZZZ</name>
<dbReference type="SMART" id="SM00507">
    <property type="entry name" value="HNHc"/>
    <property type="match status" value="1"/>
</dbReference>
<proteinExistence type="predicted"/>
<sequence>MEKQKRQMVYKKYSGLCAYTGQPLGEDWQVDHVIPKCLTIQSFSGFEKHDDFGNLLPACKIVNHYKRSLDLEGFRIYMLNFHKRLAKLPKNTMVKSTQRRKEYMQEIADLFGIATDRPFSGVFFFETVNQHL</sequence>
<organism evidence="2">
    <name type="scientific">bioreactor metagenome</name>
    <dbReference type="NCBI Taxonomy" id="1076179"/>
    <lineage>
        <taxon>unclassified sequences</taxon>
        <taxon>metagenomes</taxon>
        <taxon>ecological metagenomes</taxon>
    </lineage>
</organism>
<dbReference type="InterPro" id="IPR003615">
    <property type="entry name" value="HNH_nuc"/>
</dbReference>
<dbReference type="Gene3D" id="1.10.30.50">
    <property type="match status" value="1"/>
</dbReference>
<evidence type="ECO:0000259" key="1">
    <source>
        <dbReference type="SMART" id="SM00507"/>
    </source>
</evidence>
<comment type="caution">
    <text evidence="2">The sequence shown here is derived from an EMBL/GenBank/DDBJ whole genome shotgun (WGS) entry which is preliminary data.</text>
</comment>
<evidence type="ECO:0000313" key="2">
    <source>
        <dbReference type="EMBL" id="MPL90926.1"/>
    </source>
</evidence>
<feature type="domain" description="HNH nuclease" evidence="1">
    <location>
        <begin position="4"/>
        <end position="64"/>
    </location>
</feature>
<accession>A0A644VHZ0</accession>
<dbReference type="CDD" id="cd00085">
    <property type="entry name" value="HNHc"/>
    <property type="match status" value="1"/>
</dbReference>
<reference evidence="2" key="1">
    <citation type="submission" date="2019-08" db="EMBL/GenBank/DDBJ databases">
        <authorList>
            <person name="Kucharzyk K."/>
            <person name="Murdoch R.W."/>
            <person name="Higgins S."/>
            <person name="Loffler F."/>
        </authorList>
    </citation>
    <scope>NUCLEOTIDE SEQUENCE</scope>
</reference>
<dbReference type="EMBL" id="VSSQ01000316">
    <property type="protein sequence ID" value="MPL90926.1"/>
    <property type="molecule type" value="Genomic_DNA"/>
</dbReference>
<dbReference type="AlphaFoldDB" id="A0A644VHZ0"/>
<gene>
    <name evidence="2" type="ORF">SDC9_36984</name>
</gene>
<protein>
    <recommendedName>
        <fullName evidence="1">HNH nuclease domain-containing protein</fullName>
    </recommendedName>
</protein>